<dbReference type="NCBIfam" id="NF038353">
    <property type="entry name" value="FxLYD_dom"/>
    <property type="match status" value="1"/>
</dbReference>
<proteinExistence type="predicted"/>
<feature type="region of interest" description="Disordered" evidence="1">
    <location>
        <begin position="29"/>
        <end position="51"/>
    </location>
</feature>
<evidence type="ECO:0000313" key="2">
    <source>
        <dbReference type="EMBL" id="THE66573.1"/>
    </source>
</evidence>
<dbReference type="InterPro" id="IPR047676">
    <property type="entry name" value="FxLYD_dom"/>
</dbReference>
<dbReference type="InterPro" id="IPR006311">
    <property type="entry name" value="TAT_signal"/>
</dbReference>
<sequence>MSRHRSTTRRRLLTVSGLGVVSTLSGCAGVGGKESPAYEDGTAEDVDGDDRTPEEMTAAEALAEQEIHESVTPLEALTIVDHEFVLEDGFNGPTVQGTVENTGDDRIQFVELRVRLYDADDAQLGRYLDTTGDLEGSDEWSFEVILLESPADIASYDVTVLGTPT</sequence>
<dbReference type="AlphaFoldDB" id="A0A4S3TT36"/>
<evidence type="ECO:0000313" key="3">
    <source>
        <dbReference type="Proteomes" id="UP000318864"/>
    </source>
</evidence>
<dbReference type="RefSeq" id="WP_141462529.1">
    <property type="nucleotide sequence ID" value="NZ_RBZW01000003.1"/>
</dbReference>
<accession>A0A4S3TT36</accession>
<reference evidence="2 3" key="1">
    <citation type="submission" date="2018-10" db="EMBL/GenBank/DDBJ databases">
        <title>Natronolimnobius sp. XQ-INN 246 isolated from Inner Mongolia Autonomous Region of China.</title>
        <authorList>
            <person name="Xue Q."/>
        </authorList>
    </citation>
    <scope>NUCLEOTIDE SEQUENCE [LARGE SCALE GENOMIC DNA]</scope>
    <source>
        <strain evidence="2 3">XQ-INN 246</strain>
    </source>
</reference>
<gene>
    <name evidence="2" type="ORF">D8Y22_00085</name>
</gene>
<dbReference type="OrthoDB" id="214274at2157"/>
<keyword evidence="3" id="KW-1185">Reference proteome</keyword>
<evidence type="ECO:0000256" key="1">
    <source>
        <dbReference type="SAM" id="MobiDB-lite"/>
    </source>
</evidence>
<dbReference type="PROSITE" id="PS51257">
    <property type="entry name" value="PROKAR_LIPOPROTEIN"/>
    <property type="match status" value="1"/>
</dbReference>
<dbReference type="Proteomes" id="UP000318864">
    <property type="component" value="Unassembled WGS sequence"/>
</dbReference>
<organism evidence="2 3">
    <name type="scientific">Salinadaptatus halalkaliphilus</name>
    <dbReference type="NCBI Taxonomy" id="2419781"/>
    <lineage>
        <taxon>Archaea</taxon>
        <taxon>Methanobacteriati</taxon>
        <taxon>Methanobacteriota</taxon>
        <taxon>Stenosarchaea group</taxon>
        <taxon>Halobacteria</taxon>
        <taxon>Halobacteriales</taxon>
        <taxon>Natrialbaceae</taxon>
        <taxon>Salinadaptatus</taxon>
    </lineage>
</organism>
<dbReference type="PROSITE" id="PS51318">
    <property type="entry name" value="TAT"/>
    <property type="match status" value="1"/>
</dbReference>
<comment type="caution">
    <text evidence="2">The sequence shown here is derived from an EMBL/GenBank/DDBJ whole genome shotgun (WGS) entry which is preliminary data.</text>
</comment>
<dbReference type="EMBL" id="RBZW01000003">
    <property type="protein sequence ID" value="THE66573.1"/>
    <property type="molecule type" value="Genomic_DNA"/>
</dbReference>
<protein>
    <recommendedName>
        <fullName evidence="4">DUF3426 domain-containing protein</fullName>
    </recommendedName>
</protein>
<evidence type="ECO:0008006" key="4">
    <source>
        <dbReference type="Google" id="ProtNLM"/>
    </source>
</evidence>
<name>A0A4S3TT36_9EURY</name>